<name>A0ABX2D2B8_9CYAN</name>
<evidence type="ECO:0000259" key="3">
    <source>
        <dbReference type="SMART" id="SM00642"/>
    </source>
</evidence>
<keyword evidence="2 4" id="KW-0326">Glycosidase</keyword>
<reference evidence="4 5" key="1">
    <citation type="journal article" date="2020" name="Sci. Rep.">
        <title>A novel cyanobacterial geosmin producer, revising GeoA distribution and dispersion patterns in Bacteria.</title>
        <authorList>
            <person name="Churro C."/>
            <person name="Semedo-Aguiar A.P."/>
            <person name="Silva A.D."/>
            <person name="Pereira-Leal J.B."/>
            <person name="Leite R.B."/>
        </authorList>
    </citation>
    <scope>NUCLEOTIDE SEQUENCE [LARGE SCALE GENOMIC DNA]</scope>
    <source>
        <strain evidence="4 5">IPMA8</strain>
    </source>
</reference>
<dbReference type="PANTHER" id="PTHR10357:SF210">
    <property type="entry name" value="MALTODEXTRIN GLUCOSIDASE"/>
    <property type="match status" value="1"/>
</dbReference>
<gene>
    <name evidence="4" type="primary">tvaII</name>
    <name evidence="4" type="ORF">E5S67_03760</name>
</gene>
<dbReference type="SUPFAM" id="SSF51445">
    <property type="entry name" value="(Trans)glycosidases"/>
    <property type="match status" value="1"/>
</dbReference>
<protein>
    <submittedName>
        <fullName evidence="4">Neopullulanase 2</fullName>
        <ecNumber evidence="4">3.2.1.135</ecNumber>
    </submittedName>
</protein>
<dbReference type="InterPro" id="IPR006047">
    <property type="entry name" value="GH13_cat_dom"/>
</dbReference>
<dbReference type="InterPro" id="IPR013780">
    <property type="entry name" value="Glyco_hydro_b"/>
</dbReference>
<dbReference type="SUPFAM" id="SSF51011">
    <property type="entry name" value="Glycosyl hydrolase domain"/>
    <property type="match status" value="1"/>
</dbReference>
<sequence length="491" mass="55605">MQIHTPDWVKHAVFYQIFPDRFARSVPPHQKWLLDVPLEDWDAPPTFHGYKGGNLWGVIEQLDYLQDLGINAIYLNPIFSSASNHRYHTLDYYQVDPLLGGDEAFASLLKEAHRRNIKIVLDGTFNHASRGFYFFNDLLENGSNSPWLDWFKIEGWPLAPYDGSRPANYASWNDHRALPEFNTNHPGVREYIMRVAEHWIQLGADGWRLDSADYIKTSGFWQEFRDRVKAINPEAYIVGEIPLEASQWLDGTQFDGVSSLPFLIATTAFVVGDRQVKGHFKEYAPPPPIDAAGYGDKINELLQLYPWEIQLTQLNGINNHDTARLIDVAGGDRPSLYLATLLLFTFPGAPCIYYGDEVGLTGGYDPDCRKAFPSKEEWKRDILEYHRQLITLRHTHAALRIGEYQTLYAEGQIYVFARILAEEVLVIAVNAGNETAEVSIQPSWHSLAAASASEPNQVLFTYGSNEVNWSGEAAQRSLNFTLAPRCGLILG</sequence>
<evidence type="ECO:0000313" key="5">
    <source>
        <dbReference type="Proteomes" id="UP000702425"/>
    </source>
</evidence>
<organism evidence="4 5">
    <name type="scientific">Microcoleus asticus IPMA8</name>
    <dbReference type="NCBI Taxonomy" id="2563858"/>
    <lineage>
        <taxon>Bacteria</taxon>
        <taxon>Bacillati</taxon>
        <taxon>Cyanobacteriota</taxon>
        <taxon>Cyanophyceae</taxon>
        <taxon>Oscillatoriophycideae</taxon>
        <taxon>Oscillatoriales</taxon>
        <taxon>Microcoleaceae</taxon>
        <taxon>Microcoleus</taxon>
        <taxon>Microcoleus asticus</taxon>
    </lineage>
</organism>
<feature type="domain" description="Glycosyl hydrolase family 13 catalytic" evidence="3">
    <location>
        <begin position="16"/>
        <end position="393"/>
    </location>
</feature>
<dbReference type="RefSeq" id="WP_172189801.1">
    <property type="nucleotide sequence ID" value="NZ_CAWPPK010000286.1"/>
</dbReference>
<keyword evidence="1 4" id="KW-0378">Hydrolase</keyword>
<dbReference type="CDD" id="cd11338">
    <property type="entry name" value="AmyAc_CMD"/>
    <property type="match status" value="1"/>
</dbReference>
<evidence type="ECO:0000313" key="4">
    <source>
        <dbReference type="EMBL" id="NQE35998.1"/>
    </source>
</evidence>
<dbReference type="Pfam" id="PF00128">
    <property type="entry name" value="Alpha-amylase"/>
    <property type="match status" value="1"/>
</dbReference>
<dbReference type="InterPro" id="IPR054174">
    <property type="entry name" value="Alpha-amylase-like_C"/>
</dbReference>
<dbReference type="Pfam" id="PF22026">
    <property type="entry name" value="Alpha-amylase_C_2"/>
    <property type="match status" value="1"/>
</dbReference>
<comment type="caution">
    <text evidence="4">The sequence shown here is derived from an EMBL/GenBank/DDBJ whole genome shotgun (WGS) entry which is preliminary data.</text>
</comment>
<dbReference type="EC" id="3.2.1.135" evidence="4"/>
<dbReference type="SMART" id="SM00642">
    <property type="entry name" value="Aamy"/>
    <property type="match status" value="1"/>
</dbReference>
<proteinExistence type="predicted"/>
<dbReference type="Gene3D" id="3.20.20.80">
    <property type="entry name" value="Glycosidases"/>
    <property type="match status" value="1"/>
</dbReference>
<evidence type="ECO:0000256" key="2">
    <source>
        <dbReference type="ARBA" id="ARBA00023295"/>
    </source>
</evidence>
<evidence type="ECO:0000256" key="1">
    <source>
        <dbReference type="ARBA" id="ARBA00022801"/>
    </source>
</evidence>
<dbReference type="Proteomes" id="UP000702425">
    <property type="component" value="Unassembled WGS sequence"/>
</dbReference>
<dbReference type="EMBL" id="SRRZ01000070">
    <property type="protein sequence ID" value="NQE35998.1"/>
    <property type="molecule type" value="Genomic_DNA"/>
</dbReference>
<dbReference type="Gene3D" id="2.60.40.1180">
    <property type="entry name" value="Golgi alpha-mannosidase II"/>
    <property type="match status" value="1"/>
</dbReference>
<dbReference type="InterPro" id="IPR017853">
    <property type="entry name" value="GH"/>
</dbReference>
<keyword evidence="5" id="KW-1185">Reference proteome</keyword>
<dbReference type="PANTHER" id="PTHR10357">
    <property type="entry name" value="ALPHA-AMYLASE FAMILY MEMBER"/>
    <property type="match status" value="1"/>
</dbReference>
<accession>A0ABX2D2B8</accession>
<dbReference type="GO" id="GO:0031216">
    <property type="term" value="F:neopullulanase activity"/>
    <property type="evidence" value="ECO:0007669"/>
    <property type="project" value="UniProtKB-EC"/>
</dbReference>